<dbReference type="Gene3D" id="1.10.720.160">
    <property type="match status" value="1"/>
</dbReference>
<evidence type="ECO:0000313" key="1">
    <source>
        <dbReference type="EMBL" id="MCV9389517.1"/>
    </source>
</evidence>
<gene>
    <name evidence="1" type="ORF">N7U62_22885</name>
</gene>
<name>A0ABT3D0R5_9BACT</name>
<dbReference type="InterPro" id="IPR043129">
    <property type="entry name" value="ATPase_NBD"/>
</dbReference>
<organism evidence="1 2">
    <name type="scientific">Reichenbachiella ulvae</name>
    <dbReference type="NCBI Taxonomy" id="2980104"/>
    <lineage>
        <taxon>Bacteria</taxon>
        <taxon>Pseudomonadati</taxon>
        <taxon>Bacteroidota</taxon>
        <taxon>Cytophagia</taxon>
        <taxon>Cytophagales</taxon>
        <taxon>Reichenbachiellaceae</taxon>
        <taxon>Reichenbachiella</taxon>
    </lineage>
</organism>
<comment type="caution">
    <text evidence="1">The sequence shown here is derived from an EMBL/GenBank/DDBJ whole genome shotgun (WGS) entry which is preliminary data.</text>
</comment>
<protein>
    <submittedName>
        <fullName evidence="1">Uncharacterized protein</fullName>
    </submittedName>
</protein>
<accession>A0ABT3D0R5</accession>
<sequence length="76" mass="8664">MSDYVLGDEGSGAYFGKILLQAFLRKQLPAELATAFEETYNITKHDILQNVYMKPFANVYLALSSIHSSTQRPRFF</sequence>
<dbReference type="RefSeq" id="WP_264140498.1">
    <property type="nucleotide sequence ID" value="NZ_JAOYOD010000010.1"/>
</dbReference>
<dbReference type="Proteomes" id="UP001300692">
    <property type="component" value="Unassembled WGS sequence"/>
</dbReference>
<keyword evidence="2" id="KW-1185">Reference proteome</keyword>
<dbReference type="SUPFAM" id="SSF53067">
    <property type="entry name" value="Actin-like ATPase domain"/>
    <property type="match status" value="1"/>
</dbReference>
<evidence type="ECO:0000313" key="2">
    <source>
        <dbReference type="Proteomes" id="UP001300692"/>
    </source>
</evidence>
<reference evidence="1 2" key="1">
    <citation type="submission" date="2022-10" db="EMBL/GenBank/DDBJ databases">
        <title>Comparative genomics and taxonomic characterization of three novel marine species of genus Reichenbachiella exhibiting antioxidant and polysaccharide degradation activities.</title>
        <authorList>
            <person name="Muhammad N."/>
            <person name="Lee Y.-J."/>
            <person name="Ko J."/>
            <person name="Kim S.-G."/>
        </authorList>
    </citation>
    <scope>NUCLEOTIDE SEQUENCE [LARGE SCALE GENOMIC DNA]</scope>
    <source>
        <strain evidence="1 2">ABR2-5</strain>
    </source>
</reference>
<dbReference type="EMBL" id="JAOYOD010000010">
    <property type="protein sequence ID" value="MCV9389517.1"/>
    <property type="molecule type" value="Genomic_DNA"/>
</dbReference>
<proteinExistence type="predicted"/>